<dbReference type="SUPFAM" id="SSF56349">
    <property type="entry name" value="DNA breaking-rejoining enzymes"/>
    <property type="match status" value="1"/>
</dbReference>
<dbReference type="EMBL" id="QKUB01000013">
    <property type="protein sequence ID" value="PZV98712.1"/>
    <property type="molecule type" value="Genomic_DNA"/>
</dbReference>
<dbReference type="Gene3D" id="1.10.443.10">
    <property type="entry name" value="Intergrase catalytic core"/>
    <property type="match status" value="1"/>
</dbReference>
<protein>
    <submittedName>
        <fullName evidence="3">Phage integrase family protein</fullName>
    </submittedName>
</protein>
<feature type="domain" description="Tyr recombinase" evidence="2">
    <location>
        <begin position="93"/>
        <end position="259"/>
    </location>
</feature>
<dbReference type="AlphaFoldDB" id="A0A2W7GL73"/>
<name>A0A2W7GL73_9BACT</name>
<dbReference type="GO" id="GO:0003677">
    <property type="term" value="F:DNA binding"/>
    <property type="evidence" value="ECO:0007669"/>
    <property type="project" value="InterPro"/>
</dbReference>
<evidence type="ECO:0000313" key="3">
    <source>
        <dbReference type="EMBL" id="PZV98712.1"/>
    </source>
</evidence>
<dbReference type="RefSeq" id="WP_111518879.1">
    <property type="nucleotide sequence ID" value="NZ_QKUB01000013.1"/>
</dbReference>
<evidence type="ECO:0000313" key="4">
    <source>
        <dbReference type="Proteomes" id="UP000249646"/>
    </source>
</evidence>
<dbReference type="GO" id="GO:0015074">
    <property type="term" value="P:DNA integration"/>
    <property type="evidence" value="ECO:0007669"/>
    <property type="project" value="InterPro"/>
</dbReference>
<sequence>MSLRFKEKIDLFLNSNYKNSKTKVCAKIALNRIADLDAIDINKINKIFENLKNSGSSKNTQLAYIKKFINSMSKVENKFYDVSKLISFENDTIPKQVFNLDEIQKIEFALEKWNNPEFKLIFNLLKYNGCRLGEFVSVDWENIYKTNYECQIKAKKHGRFRTIIVPYDLRDQFIKYGVKYSYNTIQNLFHKFSIYLKTLYPDWSKHLSAHVLRAQLITNMHMAGLSPDKIQVATGHVEISTITNHYIRTSSVYQKQLLQLGNMDSINSIEINKLKEIILLQNQEILKLRERLNLDDDETSDADLKRTKNQYKVFVA</sequence>
<proteinExistence type="predicted"/>
<accession>A0A2W7GL73</accession>
<dbReference type="GO" id="GO:0006310">
    <property type="term" value="P:DNA recombination"/>
    <property type="evidence" value="ECO:0007669"/>
    <property type="project" value="UniProtKB-KW"/>
</dbReference>
<dbReference type="Pfam" id="PF00589">
    <property type="entry name" value="Phage_integrase"/>
    <property type="match status" value="1"/>
</dbReference>
<dbReference type="PROSITE" id="PS51898">
    <property type="entry name" value="TYR_RECOMBINASE"/>
    <property type="match status" value="1"/>
</dbReference>
<gene>
    <name evidence="3" type="ORF">BCF89_1135</name>
</gene>
<evidence type="ECO:0000259" key="2">
    <source>
        <dbReference type="PROSITE" id="PS51898"/>
    </source>
</evidence>
<dbReference type="InterPro" id="IPR011010">
    <property type="entry name" value="DNA_brk_join_enz"/>
</dbReference>
<comment type="caution">
    <text evidence="3">The sequence shown here is derived from an EMBL/GenBank/DDBJ whole genome shotgun (WGS) entry which is preliminary data.</text>
</comment>
<reference evidence="3 4" key="1">
    <citation type="submission" date="2018-06" db="EMBL/GenBank/DDBJ databases">
        <title>Genomic Encyclopedia of Archaeal and Bacterial Type Strains, Phase II (KMG-II): from individual species to whole genera.</title>
        <authorList>
            <person name="Goeker M."/>
        </authorList>
    </citation>
    <scope>NUCLEOTIDE SEQUENCE [LARGE SCALE GENOMIC DNA]</scope>
    <source>
        <strain evidence="3 4">ATCC 51348</strain>
    </source>
</reference>
<dbReference type="CDD" id="cd00397">
    <property type="entry name" value="DNA_BRE_C"/>
    <property type="match status" value="1"/>
</dbReference>
<organism evidence="3 4">
    <name type="scientific">Metamycoplasma auris</name>
    <dbReference type="NCBI Taxonomy" id="51363"/>
    <lineage>
        <taxon>Bacteria</taxon>
        <taxon>Bacillati</taxon>
        <taxon>Mycoplasmatota</taxon>
        <taxon>Mycoplasmoidales</taxon>
        <taxon>Metamycoplasmataceae</taxon>
        <taxon>Metamycoplasma</taxon>
    </lineage>
</organism>
<evidence type="ECO:0000256" key="1">
    <source>
        <dbReference type="ARBA" id="ARBA00023172"/>
    </source>
</evidence>
<dbReference type="OrthoDB" id="397568at2"/>
<dbReference type="InterPro" id="IPR002104">
    <property type="entry name" value="Integrase_catalytic"/>
</dbReference>
<keyword evidence="1" id="KW-0233">DNA recombination</keyword>
<keyword evidence="4" id="KW-1185">Reference proteome</keyword>
<dbReference type="InterPro" id="IPR013762">
    <property type="entry name" value="Integrase-like_cat_sf"/>
</dbReference>
<dbReference type="Proteomes" id="UP000249646">
    <property type="component" value="Unassembled WGS sequence"/>
</dbReference>